<evidence type="ECO:0000313" key="3">
    <source>
        <dbReference type="EMBL" id="GIY01033.1"/>
    </source>
</evidence>
<dbReference type="AlphaFoldDB" id="A0AAV4PUD2"/>
<organism evidence="3 4">
    <name type="scientific">Caerostris extrusa</name>
    <name type="common">Bark spider</name>
    <name type="synonym">Caerostris bankana</name>
    <dbReference type="NCBI Taxonomy" id="172846"/>
    <lineage>
        <taxon>Eukaryota</taxon>
        <taxon>Metazoa</taxon>
        <taxon>Ecdysozoa</taxon>
        <taxon>Arthropoda</taxon>
        <taxon>Chelicerata</taxon>
        <taxon>Arachnida</taxon>
        <taxon>Araneae</taxon>
        <taxon>Araneomorphae</taxon>
        <taxon>Entelegynae</taxon>
        <taxon>Araneoidea</taxon>
        <taxon>Araneidae</taxon>
        <taxon>Caerostris</taxon>
    </lineage>
</organism>
<evidence type="ECO:0000313" key="4">
    <source>
        <dbReference type="Proteomes" id="UP001054945"/>
    </source>
</evidence>
<feature type="region of interest" description="Disordered" evidence="1">
    <location>
        <begin position="1"/>
        <end position="116"/>
    </location>
</feature>
<feature type="compositionally biased region" description="Low complexity" evidence="1">
    <location>
        <begin position="27"/>
        <end position="36"/>
    </location>
</feature>
<evidence type="ECO:0000256" key="2">
    <source>
        <dbReference type="SAM" id="Phobius"/>
    </source>
</evidence>
<keyword evidence="2" id="KW-1133">Transmembrane helix</keyword>
<feature type="transmembrane region" description="Helical" evidence="2">
    <location>
        <begin position="177"/>
        <end position="195"/>
    </location>
</feature>
<name>A0AAV4PUD2_CAEEX</name>
<dbReference type="EMBL" id="BPLR01005249">
    <property type="protein sequence ID" value="GIY01033.1"/>
    <property type="molecule type" value="Genomic_DNA"/>
</dbReference>
<accession>A0AAV4PUD2</accession>
<keyword evidence="4" id="KW-1185">Reference proteome</keyword>
<keyword evidence="2" id="KW-0472">Membrane</keyword>
<protein>
    <submittedName>
        <fullName evidence="3">RNase H domain-containing protein</fullName>
    </submittedName>
</protein>
<reference evidence="3 4" key="1">
    <citation type="submission" date="2021-06" db="EMBL/GenBank/DDBJ databases">
        <title>Caerostris extrusa draft genome.</title>
        <authorList>
            <person name="Kono N."/>
            <person name="Arakawa K."/>
        </authorList>
    </citation>
    <scope>NUCLEOTIDE SEQUENCE [LARGE SCALE GENOMIC DNA]</scope>
</reference>
<feature type="compositionally biased region" description="Basic and acidic residues" evidence="1">
    <location>
        <begin position="17"/>
        <end position="26"/>
    </location>
</feature>
<dbReference type="Proteomes" id="UP001054945">
    <property type="component" value="Unassembled WGS sequence"/>
</dbReference>
<proteinExistence type="predicted"/>
<keyword evidence="2" id="KW-0812">Transmembrane</keyword>
<evidence type="ECO:0000256" key="1">
    <source>
        <dbReference type="SAM" id="MobiDB-lite"/>
    </source>
</evidence>
<feature type="compositionally biased region" description="Polar residues" evidence="1">
    <location>
        <begin position="97"/>
        <end position="113"/>
    </location>
</feature>
<comment type="caution">
    <text evidence="3">The sequence shown here is derived from an EMBL/GenBank/DDBJ whole genome shotgun (WGS) entry which is preliminary data.</text>
</comment>
<sequence>MEANVKKSPSHARVRRVRDEASEKHASSSSSTSSSSESEEDNKRNRARQRWRGTRSSTNDTEDTNNDQQDKKDDAPSLVVHPPNETSKSDNDDEDSPVQNLSKIPSNGSSDLTSPGEVVHLTFPQRKTSQPLERVDSGRNVAVSVNLTDFLKPKSAAKKKKAVQVALKKAAKVQKKVISVLILLVSTVKILTHLLQRGK</sequence>
<gene>
    <name evidence="3" type="primary">AVEN_208080_1</name>
    <name evidence="3" type="ORF">CEXT_20171</name>
</gene>